<organism evidence="2">
    <name type="scientific">marine sediment metagenome</name>
    <dbReference type="NCBI Taxonomy" id="412755"/>
    <lineage>
        <taxon>unclassified sequences</taxon>
        <taxon>metagenomes</taxon>
        <taxon>ecological metagenomes</taxon>
    </lineage>
</organism>
<dbReference type="AlphaFoldDB" id="X1SI17"/>
<name>X1SI17_9ZZZZ</name>
<proteinExistence type="predicted"/>
<feature type="non-terminal residue" evidence="2">
    <location>
        <position position="1"/>
    </location>
</feature>
<protein>
    <submittedName>
        <fullName evidence="2">Uncharacterized protein</fullName>
    </submittedName>
</protein>
<evidence type="ECO:0000313" key="2">
    <source>
        <dbReference type="EMBL" id="GAI78801.1"/>
    </source>
</evidence>
<gene>
    <name evidence="2" type="ORF">S12H4_24521</name>
</gene>
<sequence>PYRIKSLGQLNKRPFTTFLSSQPKDTQSWGEQDK</sequence>
<feature type="region of interest" description="Disordered" evidence="1">
    <location>
        <begin position="15"/>
        <end position="34"/>
    </location>
</feature>
<feature type="compositionally biased region" description="Polar residues" evidence="1">
    <location>
        <begin position="17"/>
        <end position="34"/>
    </location>
</feature>
<evidence type="ECO:0000256" key="1">
    <source>
        <dbReference type="SAM" id="MobiDB-lite"/>
    </source>
</evidence>
<accession>X1SI17</accession>
<comment type="caution">
    <text evidence="2">The sequence shown here is derived from an EMBL/GenBank/DDBJ whole genome shotgun (WGS) entry which is preliminary data.</text>
</comment>
<reference evidence="2" key="1">
    <citation type="journal article" date="2014" name="Front. Microbiol.">
        <title>High frequency of phylogenetically diverse reductive dehalogenase-homologous genes in deep subseafloor sedimentary metagenomes.</title>
        <authorList>
            <person name="Kawai M."/>
            <person name="Futagami T."/>
            <person name="Toyoda A."/>
            <person name="Takaki Y."/>
            <person name="Nishi S."/>
            <person name="Hori S."/>
            <person name="Arai W."/>
            <person name="Tsubouchi T."/>
            <person name="Morono Y."/>
            <person name="Uchiyama I."/>
            <person name="Ito T."/>
            <person name="Fujiyama A."/>
            <person name="Inagaki F."/>
            <person name="Takami H."/>
        </authorList>
    </citation>
    <scope>NUCLEOTIDE SEQUENCE</scope>
    <source>
        <strain evidence="2">Expedition CK06-06</strain>
    </source>
</reference>
<dbReference type="EMBL" id="BARW01013337">
    <property type="protein sequence ID" value="GAI78801.1"/>
    <property type="molecule type" value="Genomic_DNA"/>
</dbReference>